<keyword evidence="1" id="KW-0732">Signal</keyword>
<sequence length="248" mass="25922">MKALIVTTGLAMLSALATAAPMQPAGAPLTLTDIRWDILPPDRGAGDEPRLRVRRENSSSTLALDGSRPETDAAKQLLGGGAGPVSFAVMHEAGTLDCSGRLSRRYEGDGDCRFTSDPGFEKALAARGLAPERRRDLLAMLLVDATIELADGLTAAGVRPEEGDDLIAAAALNVTPAYVRALRAAPMTLASIDDAVACRALGIDPAYVRELADAGYDDLSAEDIVAMKALGVTGDYARRMNEASEGGR</sequence>
<dbReference type="RefSeq" id="WP_141133990.1">
    <property type="nucleotide sequence ID" value="NZ_FZPA01000010.1"/>
</dbReference>
<accession>A0A239JIS5</accession>
<keyword evidence="3" id="KW-1185">Reference proteome</keyword>
<proteinExistence type="predicted"/>
<organism evidence="2 3">
    <name type="scientific">Sphingopyxis indica</name>
    <dbReference type="NCBI Taxonomy" id="436663"/>
    <lineage>
        <taxon>Bacteria</taxon>
        <taxon>Pseudomonadati</taxon>
        <taxon>Pseudomonadota</taxon>
        <taxon>Alphaproteobacteria</taxon>
        <taxon>Sphingomonadales</taxon>
        <taxon>Sphingomonadaceae</taxon>
        <taxon>Sphingopyxis</taxon>
    </lineage>
</organism>
<gene>
    <name evidence="2" type="ORF">SAMN06295955_110103</name>
</gene>
<evidence type="ECO:0000313" key="2">
    <source>
        <dbReference type="EMBL" id="SNT05735.1"/>
    </source>
</evidence>
<feature type="signal peptide" evidence="1">
    <location>
        <begin position="1"/>
        <end position="19"/>
    </location>
</feature>
<feature type="chain" id="PRO_5012399073" evidence="1">
    <location>
        <begin position="20"/>
        <end position="248"/>
    </location>
</feature>
<dbReference type="AlphaFoldDB" id="A0A239JIS5"/>
<reference evidence="2 3" key="1">
    <citation type="submission" date="2017-06" db="EMBL/GenBank/DDBJ databases">
        <authorList>
            <person name="Kim H.J."/>
            <person name="Triplett B.A."/>
        </authorList>
    </citation>
    <scope>NUCLEOTIDE SEQUENCE [LARGE SCALE GENOMIC DNA]</scope>
    <source>
        <strain evidence="2 3">DS15</strain>
    </source>
</reference>
<evidence type="ECO:0000313" key="3">
    <source>
        <dbReference type="Proteomes" id="UP000198339"/>
    </source>
</evidence>
<protein>
    <submittedName>
        <fullName evidence="2">Uncharacterized protein</fullName>
    </submittedName>
</protein>
<name>A0A239JIS5_9SPHN</name>
<dbReference type="EMBL" id="FZPA01000010">
    <property type="protein sequence ID" value="SNT05735.1"/>
    <property type="molecule type" value="Genomic_DNA"/>
</dbReference>
<dbReference type="Proteomes" id="UP000198339">
    <property type="component" value="Unassembled WGS sequence"/>
</dbReference>
<evidence type="ECO:0000256" key="1">
    <source>
        <dbReference type="SAM" id="SignalP"/>
    </source>
</evidence>
<dbReference type="OrthoDB" id="7555861at2"/>